<evidence type="ECO:0000313" key="2">
    <source>
        <dbReference type="EMBL" id="EFJ18962.1"/>
    </source>
</evidence>
<reference evidence="2 3" key="1">
    <citation type="journal article" date="2011" name="Science">
        <title>The Selaginella genome identifies genetic changes associated with the evolution of vascular plants.</title>
        <authorList>
            <person name="Banks J.A."/>
            <person name="Nishiyama T."/>
            <person name="Hasebe M."/>
            <person name="Bowman J.L."/>
            <person name="Gribskov M."/>
            <person name="dePamphilis C."/>
            <person name="Albert V.A."/>
            <person name="Aono N."/>
            <person name="Aoyama T."/>
            <person name="Ambrose B.A."/>
            <person name="Ashton N.W."/>
            <person name="Axtell M.J."/>
            <person name="Barker E."/>
            <person name="Barker M.S."/>
            <person name="Bennetzen J.L."/>
            <person name="Bonawitz N.D."/>
            <person name="Chapple C."/>
            <person name="Cheng C."/>
            <person name="Correa L.G."/>
            <person name="Dacre M."/>
            <person name="DeBarry J."/>
            <person name="Dreyer I."/>
            <person name="Elias M."/>
            <person name="Engstrom E.M."/>
            <person name="Estelle M."/>
            <person name="Feng L."/>
            <person name="Finet C."/>
            <person name="Floyd S.K."/>
            <person name="Frommer W.B."/>
            <person name="Fujita T."/>
            <person name="Gramzow L."/>
            <person name="Gutensohn M."/>
            <person name="Harholt J."/>
            <person name="Hattori M."/>
            <person name="Heyl A."/>
            <person name="Hirai T."/>
            <person name="Hiwatashi Y."/>
            <person name="Ishikawa M."/>
            <person name="Iwata M."/>
            <person name="Karol K.G."/>
            <person name="Koehler B."/>
            <person name="Kolukisaoglu U."/>
            <person name="Kubo M."/>
            <person name="Kurata T."/>
            <person name="Lalonde S."/>
            <person name="Li K."/>
            <person name="Li Y."/>
            <person name="Litt A."/>
            <person name="Lyons E."/>
            <person name="Manning G."/>
            <person name="Maruyama T."/>
            <person name="Michael T.P."/>
            <person name="Mikami K."/>
            <person name="Miyazaki S."/>
            <person name="Morinaga S."/>
            <person name="Murata T."/>
            <person name="Mueller-Roeber B."/>
            <person name="Nelson D.R."/>
            <person name="Obara M."/>
            <person name="Oguri Y."/>
            <person name="Olmstead R.G."/>
            <person name="Onodera N."/>
            <person name="Petersen B.L."/>
            <person name="Pils B."/>
            <person name="Prigge M."/>
            <person name="Rensing S.A."/>
            <person name="Riano-Pachon D.M."/>
            <person name="Roberts A.W."/>
            <person name="Sato Y."/>
            <person name="Scheller H.V."/>
            <person name="Schulz B."/>
            <person name="Schulz C."/>
            <person name="Shakirov E.V."/>
            <person name="Shibagaki N."/>
            <person name="Shinohara N."/>
            <person name="Shippen D.E."/>
            <person name="Soerensen I."/>
            <person name="Sotooka R."/>
            <person name="Sugimoto N."/>
            <person name="Sugita M."/>
            <person name="Sumikawa N."/>
            <person name="Tanurdzic M."/>
            <person name="Theissen G."/>
            <person name="Ulvskov P."/>
            <person name="Wakazuki S."/>
            <person name="Weng J.K."/>
            <person name="Willats W.W."/>
            <person name="Wipf D."/>
            <person name="Wolf P.G."/>
            <person name="Yang L."/>
            <person name="Zimmer A.D."/>
            <person name="Zhu Q."/>
            <person name="Mitros T."/>
            <person name="Hellsten U."/>
            <person name="Loque D."/>
            <person name="Otillar R."/>
            <person name="Salamov A."/>
            <person name="Schmutz J."/>
            <person name="Shapiro H."/>
            <person name="Lindquist E."/>
            <person name="Lucas S."/>
            <person name="Rokhsar D."/>
            <person name="Grigoriev I.V."/>
        </authorList>
    </citation>
    <scope>NUCLEOTIDE SEQUENCE [LARGE SCALE GENOMIC DNA]</scope>
</reference>
<sequence>MPEKDVVAQTTMLQAFAHNGVVEKATKIFDVILDKDERSISLLLLDQCSCGLLDDAEEIINIMLLIPDVSNWGCS</sequence>
<keyword evidence="3" id="KW-1185">Reference proteome</keyword>
<dbReference type="Gene3D" id="1.25.40.10">
    <property type="entry name" value="Tetratricopeptide repeat domain"/>
    <property type="match status" value="1"/>
</dbReference>
<dbReference type="KEGG" id="smo:SELMODRAFT_111918"/>
<accession>D8S9G8</accession>
<proteinExistence type="predicted"/>
<protein>
    <recommendedName>
        <fullName evidence="4">Pentatricopeptide repeat-containing protein</fullName>
    </recommendedName>
</protein>
<dbReference type="Gramene" id="EFJ18962">
    <property type="protein sequence ID" value="EFJ18962"/>
    <property type="gene ID" value="SELMODRAFT_111918"/>
</dbReference>
<dbReference type="EMBL" id="GL377608">
    <property type="protein sequence ID" value="EFJ18962.1"/>
    <property type="molecule type" value="Genomic_DNA"/>
</dbReference>
<dbReference type="Pfam" id="PF01535">
    <property type="entry name" value="PPR"/>
    <property type="match status" value="1"/>
</dbReference>
<dbReference type="Proteomes" id="UP000001514">
    <property type="component" value="Unassembled WGS sequence"/>
</dbReference>
<name>D8S9G8_SELML</name>
<organism evidence="3">
    <name type="scientific">Selaginella moellendorffii</name>
    <name type="common">Spikemoss</name>
    <dbReference type="NCBI Taxonomy" id="88036"/>
    <lineage>
        <taxon>Eukaryota</taxon>
        <taxon>Viridiplantae</taxon>
        <taxon>Streptophyta</taxon>
        <taxon>Embryophyta</taxon>
        <taxon>Tracheophyta</taxon>
        <taxon>Lycopodiopsida</taxon>
        <taxon>Selaginellales</taxon>
        <taxon>Selaginellaceae</taxon>
        <taxon>Selaginella</taxon>
    </lineage>
</organism>
<dbReference type="HOGENOM" id="CLU_2675727_0_0_1"/>
<keyword evidence="1" id="KW-0677">Repeat</keyword>
<evidence type="ECO:0000313" key="3">
    <source>
        <dbReference type="Proteomes" id="UP000001514"/>
    </source>
</evidence>
<evidence type="ECO:0000256" key="1">
    <source>
        <dbReference type="ARBA" id="ARBA00022737"/>
    </source>
</evidence>
<gene>
    <name evidence="2" type="ORF">SELMODRAFT_111918</name>
</gene>
<dbReference type="InterPro" id="IPR002885">
    <property type="entry name" value="PPR_rpt"/>
</dbReference>
<dbReference type="InterPro" id="IPR011990">
    <property type="entry name" value="TPR-like_helical_dom_sf"/>
</dbReference>
<dbReference type="InParanoid" id="D8S9G8"/>
<dbReference type="AlphaFoldDB" id="D8S9G8"/>
<evidence type="ECO:0008006" key="4">
    <source>
        <dbReference type="Google" id="ProtNLM"/>
    </source>
</evidence>